<dbReference type="InterPro" id="IPR003615">
    <property type="entry name" value="HNH_nuc"/>
</dbReference>
<comment type="caution">
    <text evidence="1">The sequence shown here is derived from an EMBL/GenBank/DDBJ whole genome shotgun (WGS) entry which is preliminary data.</text>
</comment>
<accession>A0A0K8MCU3</accession>
<name>A0A0K8MCU3_9PROT</name>
<dbReference type="AlphaFoldDB" id="A0A0K8MCU3"/>
<evidence type="ECO:0000313" key="1">
    <source>
        <dbReference type="EMBL" id="GAO98341.1"/>
    </source>
</evidence>
<gene>
    <name evidence="1" type="ORF">Cva_00992</name>
</gene>
<keyword evidence="2" id="KW-1185">Reference proteome</keyword>
<dbReference type="Proteomes" id="UP000036771">
    <property type="component" value="Unassembled WGS sequence"/>
</dbReference>
<proteinExistence type="predicted"/>
<protein>
    <recommendedName>
        <fullName evidence="3">HNH endonuclease</fullName>
    </recommendedName>
</protein>
<evidence type="ECO:0008006" key="3">
    <source>
        <dbReference type="Google" id="ProtNLM"/>
    </source>
</evidence>
<reference evidence="1 2" key="1">
    <citation type="submission" date="2015-03" db="EMBL/GenBank/DDBJ databases">
        <title>Caedibacter varicaedens, whole genome shotgun sequence.</title>
        <authorList>
            <person name="Suzuki H."/>
            <person name="Dapper A.L."/>
            <person name="Gibson A.K."/>
            <person name="Jackson C."/>
            <person name="Lee H."/>
            <person name="Pejaver V.R."/>
            <person name="Doak T."/>
            <person name="Lynch M."/>
        </authorList>
    </citation>
    <scope>NUCLEOTIDE SEQUENCE [LARGE SCALE GENOMIC DNA]</scope>
</reference>
<evidence type="ECO:0000313" key="2">
    <source>
        <dbReference type="Proteomes" id="UP000036771"/>
    </source>
</evidence>
<organism evidence="1 2">
    <name type="scientific">Caedimonas varicaedens</name>
    <dbReference type="NCBI Taxonomy" id="1629334"/>
    <lineage>
        <taxon>Bacteria</taxon>
        <taxon>Pseudomonadati</taxon>
        <taxon>Pseudomonadota</taxon>
        <taxon>Alphaproteobacteria</taxon>
        <taxon>Holosporales</taxon>
        <taxon>Caedimonadaceae</taxon>
        <taxon>Caedimonas</taxon>
    </lineage>
</organism>
<dbReference type="CDD" id="cd00085">
    <property type="entry name" value="HNHc"/>
    <property type="match status" value="1"/>
</dbReference>
<sequence>MWPVYEDQTEFFINDQYFYNQSLTLYEVHHIIPLGYDGPNEWWNFVPLLLSDHNLIHGQEVREREKLDLSLFCALFPKSMKIRGEPKLERR</sequence>
<dbReference type="EMBL" id="BBVC01000045">
    <property type="protein sequence ID" value="GAO98341.1"/>
    <property type="molecule type" value="Genomic_DNA"/>
</dbReference>